<evidence type="ECO:0000256" key="4">
    <source>
        <dbReference type="ARBA" id="ARBA00022833"/>
    </source>
</evidence>
<dbReference type="Pfam" id="PF13662">
    <property type="entry name" value="Toprim_4"/>
    <property type="match status" value="1"/>
</dbReference>
<proteinExistence type="inferred from homology"/>
<evidence type="ECO:0000256" key="7">
    <source>
        <dbReference type="HAMAP-Rule" id="MF_00017"/>
    </source>
</evidence>
<dbReference type="PROSITE" id="PS50880">
    <property type="entry name" value="TOPRIM"/>
    <property type="match status" value="1"/>
</dbReference>
<keyword evidence="1 7" id="KW-0479">Metal-binding</keyword>
<keyword evidence="4 7" id="KW-0862">Zinc</keyword>
<dbReference type="KEGG" id="sfz:SFLOR_v1c00080"/>
<feature type="coiled-coil region" evidence="8">
    <location>
        <begin position="26"/>
        <end position="53"/>
    </location>
</feature>
<keyword evidence="2 7" id="KW-0227">DNA damage</keyword>
<dbReference type="Gene3D" id="3.40.1360.10">
    <property type="match status" value="1"/>
</dbReference>
<keyword evidence="5 7" id="KW-0233">DNA recombination</keyword>
<keyword evidence="8" id="KW-0175">Coiled coil</keyword>
<comment type="similarity">
    <text evidence="7">Belongs to the RecR family.</text>
</comment>
<dbReference type="Pfam" id="PF21175">
    <property type="entry name" value="RecR_C"/>
    <property type="match status" value="1"/>
</dbReference>
<evidence type="ECO:0000256" key="1">
    <source>
        <dbReference type="ARBA" id="ARBA00022723"/>
    </source>
</evidence>
<dbReference type="SUPFAM" id="SSF111304">
    <property type="entry name" value="Recombination protein RecR"/>
    <property type="match status" value="1"/>
</dbReference>
<name>A0A2K8SC67_9MOLU</name>
<accession>A0A2K8SC67</accession>
<evidence type="ECO:0000256" key="3">
    <source>
        <dbReference type="ARBA" id="ARBA00022771"/>
    </source>
</evidence>
<dbReference type="GO" id="GO:0008270">
    <property type="term" value="F:zinc ion binding"/>
    <property type="evidence" value="ECO:0007669"/>
    <property type="project" value="UniProtKB-KW"/>
</dbReference>
<dbReference type="Proteomes" id="UP000231823">
    <property type="component" value="Chromosome"/>
</dbReference>
<keyword evidence="11" id="KW-1185">Reference proteome</keyword>
<dbReference type="RefSeq" id="WP_100916067.1">
    <property type="nucleotide sequence ID" value="NZ_CP025057.1"/>
</dbReference>
<dbReference type="InterPro" id="IPR000093">
    <property type="entry name" value="DNA_Rcmb_RecR"/>
</dbReference>
<dbReference type="PANTHER" id="PTHR30446:SF0">
    <property type="entry name" value="RECOMBINATION PROTEIN RECR"/>
    <property type="match status" value="1"/>
</dbReference>
<dbReference type="HAMAP" id="MF_00017">
    <property type="entry name" value="RecR"/>
    <property type="match status" value="1"/>
</dbReference>
<dbReference type="GO" id="GO:0003677">
    <property type="term" value="F:DNA binding"/>
    <property type="evidence" value="ECO:0007669"/>
    <property type="project" value="UniProtKB-UniRule"/>
</dbReference>
<evidence type="ECO:0000313" key="11">
    <source>
        <dbReference type="Proteomes" id="UP000231823"/>
    </source>
</evidence>
<dbReference type="PANTHER" id="PTHR30446">
    <property type="entry name" value="RECOMBINATION PROTEIN RECR"/>
    <property type="match status" value="1"/>
</dbReference>
<dbReference type="EMBL" id="CP025057">
    <property type="protein sequence ID" value="AUB31071.1"/>
    <property type="molecule type" value="Genomic_DNA"/>
</dbReference>
<keyword evidence="3 7" id="KW-0863">Zinc-finger</keyword>
<organism evidence="10 11">
    <name type="scientific">Spiroplasma floricola 23-6</name>
    <dbReference type="NCBI Taxonomy" id="1336749"/>
    <lineage>
        <taxon>Bacteria</taxon>
        <taxon>Bacillati</taxon>
        <taxon>Mycoplasmatota</taxon>
        <taxon>Mollicutes</taxon>
        <taxon>Entomoplasmatales</taxon>
        <taxon>Spiroplasmataceae</taxon>
        <taxon>Spiroplasma</taxon>
    </lineage>
</organism>
<evidence type="ECO:0000256" key="2">
    <source>
        <dbReference type="ARBA" id="ARBA00022763"/>
    </source>
</evidence>
<dbReference type="InterPro" id="IPR023627">
    <property type="entry name" value="Rcmb_RecR"/>
</dbReference>
<dbReference type="GO" id="GO:0006310">
    <property type="term" value="P:DNA recombination"/>
    <property type="evidence" value="ECO:0007669"/>
    <property type="project" value="UniProtKB-UniRule"/>
</dbReference>
<dbReference type="Gene3D" id="1.10.8.420">
    <property type="entry name" value="RecR Domain 1"/>
    <property type="match status" value="1"/>
</dbReference>
<gene>
    <name evidence="7 10" type="primary">recR</name>
    <name evidence="10" type="ORF">SFLOR_v1c00080</name>
</gene>
<evidence type="ECO:0000256" key="6">
    <source>
        <dbReference type="ARBA" id="ARBA00023204"/>
    </source>
</evidence>
<dbReference type="AlphaFoldDB" id="A0A2K8SC67"/>
<dbReference type="GO" id="GO:0006281">
    <property type="term" value="P:DNA repair"/>
    <property type="evidence" value="ECO:0007669"/>
    <property type="project" value="UniProtKB-UniRule"/>
</dbReference>
<evidence type="ECO:0000256" key="5">
    <source>
        <dbReference type="ARBA" id="ARBA00023172"/>
    </source>
</evidence>
<evidence type="ECO:0000259" key="9">
    <source>
        <dbReference type="PROSITE" id="PS50880"/>
    </source>
</evidence>
<evidence type="ECO:0000313" key="10">
    <source>
        <dbReference type="EMBL" id="AUB31071.1"/>
    </source>
</evidence>
<feature type="domain" description="Toprim" evidence="9">
    <location>
        <begin position="73"/>
        <end position="165"/>
    </location>
</feature>
<comment type="function">
    <text evidence="7">May play a role in DNA repair. It seems to be involved in an RecBC-independent recombinational process of DNA repair. It may act with RecF and RecO.</text>
</comment>
<reference evidence="10 11" key="1">
    <citation type="submission" date="2017-12" db="EMBL/GenBank/DDBJ databases">
        <title>Complete genome sequence of Spiroplasma floricola 23-6 (ATCC 29989).</title>
        <authorList>
            <person name="Tsai Y.-M."/>
            <person name="Wu P.-S."/>
            <person name="Lo W.-S."/>
            <person name="Kuo C.-H."/>
        </authorList>
    </citation>
    <scope>NUCLEOTIDE SEQUENCE [LARGE SCALE GENOMIC DNA]</scope>
    <source>
        <strain evidence="10 11">23-6</strain>
    </source>
</reference>
<keyword evidence="6 7" id="KW-0234">DNA repair</keyword>
<dbReference type="InterPro" id="IPR006171">
    <property type="entry name" value="TOPRIM_dom"/>
</dbReference>
<evidence type="ECO:0000256" key="8">
    <source>
        <dbReference type="SAM" id="Coils"/>
    </source>
</evidence>
<feature type="zinc finger region" description="C4-type" evidence="7">
    <location>
        <begin position="50"/>
        <end position="65"/>
    </location>
</feature>
<sequence>MEKIIEELKKINGISKKAAEKIVFDLIIDKEKINSLEELLEQIKNTYTECEKCFFFKENNKCGFCDNKNRNANIICVVSTKMDAIKILDSSYNGLIHILNGEINLNKNIGPEKLKLSELFVRINKEIELLLALNLTFEGEVTSNYIATKAKSITEKISRIARGIPLGGVIDYIDQETLNDAILNRKKLES</sequence>
<protein>
    <recommendedName>
        <fullName evidence="7">Recombination protein RecR</fullName>
    </recommendedName>
</protein>
<dbReference type="OrthoDB" id="9802672at2"/>